<dbReference type="VEuPathDB" id="VectorBase:CSON005317"/>
<dbReference type="OMA" id="FMDTINP"/>
<dbReference type="PANTHER" id="PTHR23081:SF36">
    <property type="entry name" value="RNA POLYMERASE II SUBUNIT A C-TERMINAL DOMAIN PHOSPHATASE"/>
    <property type="match status" value="1"/>
</dbReference>
<dbReference type="InterPro" id="IPR039189">
    <property type="entry name" value="Fcp1"/>
</dbReference>
<name>A0A336LUZ3_CULSO</name>
<feature type="region of interest" description="Disordered" evidence="10">
    <location>
        <begin position="315"/>
        <end position="411"/>
    </location>
</feature>
<dbReference type="InterPro" id="IPR011947">
    <property type="entry name" value="FCP1_euk"/>
</dbReference>
<dbReference type="PANTHER" id="PTHR23081">
    <property type="entry name" value="RNA POLYMERASE II CTD PHOSPHATASE"/>
    <property type="match status" value="1"/>
</dbReference>
<dbReference type="SUPFAM" id="SSF56784">
    <property type="entry name" value="HAD-like"/>
    <property type="match status" value="1"/>
</dbReference>
<dbReference type="InterPro" id="IPR023214">
    <property type="entry name" value="HAD_sf"/>
</dbReference>
<dbReference type="InterPro" id="IPR004274">
    <property type="entry name" value="FCP1_dom"/>
</dbReference>
<evidence type="ECO:0000256" key="6">
    <source>
        <dbReference type="ARBA" id="ARBA00040602"/>
    </source>
</evidence>
<dbReference type="GO" id="GO:0005634">
    <property type="term" value="C:nucleus"/>
    <property type="evidence" value="ECO:0007669"/>
    <property type="project" value="UniProtKB-SubCell"/>
</dbReference>
<dbReference type="EC" id="3.1.3.16" evidence="2 9"/>
<evidence type="ECO:0000256" key="7">
    <source>
        <dbReference type="ARBA" id="ARBA00047761"/>
    </source>
</evidence>
<feature type="domain" description="FCP1 homology" evidence="12">
    <location>
        <begin position="137"/>
        <end position="301"/>
    </location>
</feature>
<evidence type="ECO:0000313" key="13">
    <source>
        <dbReference type="EMBL" id="SSX01374.1"/>
    </source>
</evidence>
<dbReference type="AlphaFoldDB" id="A0A336LUZ3"/>
<reference evidence="14" key="2">
    <citation type="submission" date="2018-07" db="EMBL/GenBank/DDBJ databases">
        <authorList>
            <person name="Quirk P.G."/>
            <person name="Krulwich T.A."/>
        </authorList>
    </citation>
    <scope>NUCLEOTIDE SEQUENCE</scope>
</reference>
<keyword evidence="5 9" id="KW-0539">Nucleus</keyword>
<evidence type="ECO:0000256" key="2">
    <source>
        <dbReference type="ARBA" id="ARBA00013081"/>
    </source>
</evidence>
<evidence type="ECO:0000256" key="5">
    <source>
        <dbReference type="ARBA" id="ARBA00023242"/>
    </source>
</evidence>
<evidence type="ECO:0000256" key="9">
    <source>
        <dbReference type="RuleBase" id="RU366066"/>
    </source>
</evidence>
<dbReference type="FunFam" id="3.40.50.1000:FF:000040">
    <property type="entry name" value="RNA polymerase II subunit A C-terminal domain phosphatase"/>
    <property type="match status" value="1"/>
</dbReference>
<feature type="region of interest" description="Disordered" evidence="10">
    <location>
        <begin position="552"/>
        <end position="580"/>
    </location>
</feature>
<dbReference type="NCBIfam" id="TIGR02250">
    <property type="entry name" value="FCP1_euk"/>
    <property type="match status" value="1"/>
</dbReference>
<feature type="compositionally biased region" description="Polar residues" evidence="10">
    <location>
        <begin position="571"/>
        <end position="580"/>
    </location>
</feature>
<feature type="compositionally biased region" description="Acidic residues" evidence="10">
    <location>
        <begin position="607"/>
        <end position="622"/>
    </location>
</feature>
<dbReference type="Pfam" id="PF00533">
    <property type="entry name" value="BRCT"/>
    <property type="match status" value="1"/>
</dbReference>
<evidence type="ECO:0000313" key="14">
    <source>
        <dbReference type="EMBL" id="SSX21754.1"/>
    </source>
</evidence>
<reference evidence="13" key="1">
    <citation type="submission" date="2018-04" db="EMBL/GenBank/DDBJ databases">
        <authorList>
            <person name="Go L.Y."/>
            <person name="Mitchell J.A."/>
        </authorList>
    </citation>
    <scope>NUCLEOTIDE SEQUENCE</scope>
    <source>
        <tissue evidence="13">Whole organism</tissue>
    </source>
</reference>
<dbReference type="Gene3D" id="2.40.50.100">
    <property type="match status" value="1"/>
</dbReference>
<proteinExistence type="predicted"/>
<dbReference type="CDD" id="cd07521">
    <property type="entry name" value="HAD_FCP1-like"/>
    <property type="match status" value="1"/>
</dbReference>
<comment type="subcellular location">
    <subcellularLocation>
        <location evidence="1 9">Nucleus</location>
    </subcellularLocation>
</comment>
<evidence type="ECO:0000256" key="4">
    <source>
        <dbReference type="ARBA" id="ARBA00022912"/>
    </source>
</evidence>
<evidence type="ECO:0000259" key="12">
    <source>
        <dbReference type="PROSITE" id="PS50969"/>
    </source>
</evidence>
<sequence length="745" mass="84468">MSKEIEIIAPHKLKISKWKIRNGSQISNGNVVLLYEEIDDPNKVLKRLKSNKCGVVKKRLYKDGDVVESGMALATLNECSHMTVIKDMCADCGADLRHEEEGNTSEASVPMIHSVPELKVTQELAEKLGKADTERLLTDKKLVLLVDLDQTLIHTTNDNIPNNLKDVYHFQLYPNSPWYHTRLRPGALKFLANMHPFYELHICTFGARNYAHMIAQFLDEDGKFFSQRILSRDECFNLTSKKDNLKALFPCGDAMVCIIDDREDVWNMASNLIQVKPYHFFQHTGDINAPPEMSKHELDGTQGVDFKEILSQASKKRKKRAEKSEGEISQQSSDSESVSESAEINVTDVKDETKDVDMTEQTDKKEDDIDVSEDSKEPKSNDMKNQEKESSEKSKVNEKDSLKPPFDSEENLIEVEDPDDYLLYLEIILKKIHTAFYEIYDKEKKIPDLKTLIPNVKAQVLVGKNLVFSGIVPNHIPLENSKPYQIAKSLGATVMEAIDETTTHLVAACSGTFKVNNAKKNPKIKLVAPEWLWSCAERWEAVEELLFPISKMPSKMRQPPPHCSPEHRSDSNSSNEPQNQKFIDTINPLLSFSNDELDEMDEEFNDFFDESDSDDTDKEIDIENPPQDKTLSRKRKRQEEKPNASDFFSRPEVKKINLSGVGNNTDGQIDKDGDDESKSSQGSSDEQDDEMPSEKFRRGEDLPSDLDVENDSSSKGSEEPPSDVDDGDWNMMGAALEREFLGLDE</sequence>
<dbReference type="EMBL" id="UFQT01000211">
    <property type="protein sequence ID" value="SSX21754.1"/>
    <property type="molecule type" value="Genomic_DNA"/>
</dbReference>
<evidence type="ECO:0000256" key="3">
    <source>
        <dbReference type="ARBA" id="ARBA00022801"/>
    </source>
</evidence>
<dbReference type="PROSITE" id="PS50172">
    <property type="entry name" value="BRCT"/>
    <property type="match status" value="1"/>
</dbReference>
<protein>
    <recommendedName>
        <fullName evidence="6 9">RNA polymerase II subunit A C-terminal domain phosphatase</fullName>
        <ecNumber evidence="2 9">3.1.3.16</ecNumber>
    </recommendedName>
</protein>
<accession>A0A336LUZ3</accession>
<dbReference type="PROSITE" id="PS50969">
    <property type="entry name" value="FCP1"/>
    <property type="match status" value="1"/>
</dbReference>
<keyword evidence="4" id="KW-0904">Protein phosphatase</keyword>
<dbReference type="Gene3D" id="3.40.50.1000">
    <property type="entry name" value="HAD superfamily/HAD-like"/>
    <property type="match status" value="1"/>
</dbReference>
<dbReference type="CDD" id="cd17729">
    <property type="entry name" value="BRCT_CTDP1"/>
    <property type="match status" value="1"/>
</dbReference>
<evidence type="ECO:0000256" key="10">
    <source>
        <dbReference type="SAM" id="MobiDB-lite"/>
    </source>
</evidence>
<feature type="compositionally biased region" description="Basic and acidic residues" evidence="10">
    <location>
        <begin position="348"/>
        <end position="402"/>
    </location>
</feature>
<feature type="compositionally biased region" description="Basic and acidic residues" evidence="10">
    <location>
        <begin position="637"/>
        <end position="655"/>
    </location>
</feature>
<dbReference type="Gene3D" id="3.40.50.10190">
    <property type="entry name" value="BRCT domain"/>
    <property type="match status" value="1"/>
</dbReference>
<dbReference type="InterPro" id="IPR036420">
    <property type="entry name" value="BRCT_dom_sf"/>
</dbReference>
<comment type="catalytic activity">
    <reaction evidence="8 9">
        <text>O-phospho-L-threonyl-[protein] + H2O = L-threonyl-[protein] + phosphate</text>
        <dbReference type="Rhea" id="RHEA:47004"/>
        <dbReference type="Rhea" id="RHEA-COMP:11060"/>
        <dbReference type="Rhea" id="RHEA-COMP:11605"/>
        <dbReference type="ChEBI" id="CHEBI:15377"/>
        <dbReference type="ChEBI" id="CHEBI:30013"/>
        <dbReference type="ChEBI" id="CHEBI:43474"/>
        <dbReference type="ChEBI" id="CHEBI:61977"/>
        <dbReference type="EC" id="3.1.3.16"/>
    </reaction>
</comment>
<comment type="function">
    <text evidence="9">This promotes the activity of RNA polymerase II.</text>
</comment>
<evidence type="ECO:0000256" key="8">
    <source>
        <dbReference type="ARBA" id="ARBA00048336"/>
    </source>
</evidence>
<feature type="domain" description="BRCT" evidence="11">
    <location>
        <begin position="456"/>
        <end position="549"/>
    </location>
</feature>
<organism evidence="14">
    <name type="scientific">Culicoides sonorensis</name>
    <name type="common">Biting midge</name>
    <dbReference type="NCBI Taxonomy" id="179676"/>
    <lineage>
        <taxon>Eukaryota</taxon>
        <taxon>Metazoa</taxon>
        <taxon>Ecdysozoa</taxon>
        <taxon>Arthropoda</taxon>
        <taxon>Hexapoda</taxon>
        <taxon>Insecta</taxon>
        <taxon>Pterygota</taxon>
        <taxon>Neoptera</taxon>
        <taxon>Endopterygota</taxon>
        <taxon>Diptera</taxon>
        <taxon>Nematocera</taxon>
        <taxon>Chironomoidea</taxon>
        <taxon>Ceratopogonidae</taxon>
        <taxon>Ceratopogoninae</taxon>
        <taxon>Culicoides</taxon>
        <taxon>Monoculicoides</taxon>
    </lineage>
</organism>
<dbReference type="InterPro" id="IPR011053">
    <property type="entry name" value="Single_hybrid_motif"/>
</dbReference>
<dbReference type="SMART" id="SM00292">
    <property type="entry name" value="BRCT"/>
    <property type="match status" value="1"/>
</dbReference>
<keyword evidence="3 9" id="KW-0378">Hydrolase</keyword>
<dbReference type="SUPFAM" id="SSF51230">
    <property type="entry name" value="Single hybrid motif"/>
    <property type="match status" value="1"/>
</dbReference>
<feature type="region of interest" description="Disordered" evidence="10">
    <location>
        <begin position="607"/>
        <end position="731"/>
    </location>
</feature>
<dbReference type="Pfam" id="PF03031">
    <property type="entry name" value="NIF"/>
    <property type="match status" value="1"/>
</dbReference>
<dbReference type="GO" id="GO:0008420">
    <property type="term" value="F:RNA polymerase II CTD heptapeptide repeat phosphatase activity"/>
    <property type="evidence" value="ECO:0007669"/>
    <property type="project" value="UniProtKB-UniRule"/>
</dbReference>
<feature type="compositionally biased region" description="Low complexity" evidence="10">
    <location>
        <begin position="327"/>
        <end position="347"/>
    </location>
</feature>
<evidence type="ECO:0000256" key="1">
    <source>
        <dbReference type="ARBA" id="ARBA00004123"/>
    </source>
</evidence>
<feature type="compositionally biased region" description="Basic and acidic residues" evidence="10">
    <location>
        <begin position="692"/>
        <end position="701"/>
    </location>
</feature>
<dbReference type="SMART" id="SM00577">
    <property type="entry name" value="CPDc"/>
    <property type="match status" value="1"/>
</dbReference>
<dbReference type="InterPro" id="IPR001357">
    <property type="entry name" value="BRCT_dom"/>
</dbReference>
<evidence type="ECO:0000259" key="11">
    <source>
        <dbReference type="PROSITE" id="PS50172"/>
    </source>
</evidence>
<dbReference type="InterPro" id="IPR036412">
    <property type="entry name" value="HAD-like_sf"/>
</dbReference>
<dbReference type="Gene3D" id="1.10.287.10">
    <property type="entry name" value="S15/NS1, RNA-binding"/>
    <property type="match status" value="1"/>
</dbReference>
<dbReference type="SUPFAM" id="SSF52113">
    <property type="entry name" value="BRCT domain"/>
    <property type="match status" value="1"/>
</dbReference>
<gene>
    <name evidence="14" type="primary">CSON005317</name>
</gene>
<dbReference type="FunFam" id="3.40.50.10190:FF:000007">
    <property type="entry name" value="RNA polymerase II subunit A C-terminal domain phosphatase"/>
    <property type="match status" value="1"/>
</dbReference>
<comment type="catalytic activity">
    <reaction evidence="7 9">
        <text>O-phospho-L-seryl-[protein] + H2O = L-seryl-[protein] + phosphate</text>
        <dbReference type="Rhea" id="RHEA:20629"/>
        <dbReference type="Rhea" id="RHEA-COMP:9863"/>
        <dbReference type="Rhea" id="RHEA-COMP:11604"/>
        <dbReference type="ChEBI" id="CHEBI:15377"/>
        <dbReference type="ChEBI" id="CHEBI:29999"/>
        <dbReference type="ChEBI" id="CHEBI:43474"/>
        <dbReference type="ChEBI" id="CHEBI:83421"/>
        <dbReference type="EC" id="3.1.3.16"/>
    </reaction>
</comment>
<dbReference type="EMBL" id="UFQS01000211">
    <property type="protein sequence ID" value="SSX01374.1"/>
    <property type="molecule type" value="Genomic_DNA"/>
</dbReference>